<organism evidence="9 10">
    <name type="scientific">Penicillium antarcticum</name>
    <dbReference type="NCBI Taxonomy" id="416450"/>
    <lineage>
        <taxon>Eukaryota</taxon>
        <taxon>Fungi</taxon>
        <taxon>Dikarya</taxon>
        <taxon>Ascomycota</taxon>
        <taxon>Pezizomycotina</taxon>
        <taxon>Eurotiomycetes</taxon>
        <taxon>Eurotiomycetidae</taxon>
        <taxon>Eurotiales</taxon>
        <taxon>Aspergillaceae</taxon>
        <taxon>Penicillium</taxon>
    </lineage>
</organism>
<keyword evidence="4" id="KW-0813">Transport</keyword>
<evidence type="ECO:0000256" key="1">
    <source>
        <dbReference type="ARBA" id="ARBA00004395"/>
    </source>
</evidence>
<dbReference type="AlphaFoldDB" id="A0A1V6QAM6"/>
<evidence type="ECO:0000256" key="4">
    <source>
        <dbReference type="ARBA" id="ARBA00022448"/>
    </source>
</evidence>
<dbReference type="GO" id="GO:0000139">
    <property type="term" value="C:Golgi membrane"/>
    <property type="evidence" value="ECO:0007669"/>
    <property type="project" value="UniProtKB-SubCell"/>
</dbReference>
<dbReference type="PANTHER" id="PTHR31658">
    <property type="entry name" value="CONSERVED OLIGOMERIC GOLGI COMPLEX SUBUNIT 1"/>
    <property type="match status" value="1"/>
</dbReference>
<keyword evidence="6" id="KW-0333">Golgi apparatus</keyword>
<dbReference type="EMBL" id="MDYN01000008">
    <property type="protein sequence ID" value="OQD86269.1"/>
    <property type="molecule type" value="Genomic_DNA"/>
</dbReference>
<evidence type="ECO:0000313" key="10">
    <source>
        <dbReference type="Proteomes" id="UP000191672"/>
    </source>
</evidence>
<proteinExistence type="inferred from homology"/>
<evidence type="ECO:0000256" key="2">
    <source>
        <dbReference type="ARBA" id="ARBA00006653"/>
    </source>
</evidence>
<comment type="similarity">
    <text evidence="2">Belongs to the COG1 family.</text>
</comment>
<feature type="region of interest" description="Disordered" evidence="8">
    <location>
        <begin position="667"/>
        <end position="712"/>
    </location>
</feature>
<evidence type="ECO:0000256" key="7">
    <source>
        <dbReference type="ARBA" id="ARBA00023136"/>
    </source>
</evidence>
<evidence type="ECO:0000313" key="9">
    <source>
        <dbReference type="EMBL" id="OQD86269.1"/>
    </source>
</evidence>
<dbReference type="PANTHER" id="PTHR31658:SF0">
    <property type="entry name" value="CONSERVED OLIGOMERIC GOLGI COMPLEX SUBUNIT 1"/>
    <property type="match status" value="1"/>
</dbReference>
<reference evidence="10" key="1">
    <citation type="journal article" date="2017" name="Nat. Microbiol.">
        <title>Global analysis of biosynthetic gene clusters reveals vast potential of secondary metabolite production in Penicillium species.</title>
        <authorList>
            <person name="Nielsen J.C."/>
            <person name="Grijseels S."/>
            <person name="Prigent S."/>
            <person name="Ji B."/>
            <person name="Dainat J."/>
            <person name="Nielsen K.F."/>
            <person name="Frisvad J.C."/>
            <person name="Workman M."/>
            <person name="Nielsen J."/>
        </authorList>
    </citation>
    <scope>NUCLEOTIDE SEQUENCE [LARGE SCALE GENOMIC DNA]</scope>
    <source>
        <strain evidence="10">IBT 31811</strain>
    </source>
</reference>
<keyword evidence="5" id="KW-0653">Protein transport</keyword>
<comment type="caution">
    <text evidence="9">The sequence shown here is derived from an EMBL/GenBank/DDBJ whole genome shotgun (WGS) entry which is preliminary data.</text>
</comment>
<dbReference type="GO" id="GO:0017119">
    <property type="term" value="C:Golgi transport complex"/>
    <property type="evidence" value="ECO:0007669"/>
    <property type="project" value="InterPro"/>
</dbReference>
<comment type="subcellular location">
    <subcellularLocation>
        <location evidence="1">Golgi apparatus membrane</location>
        <topology evidence="1">Peripheral membrane protein</topology>
    </subcellularLocation>
</comment>
<evidence type="ECO:0000256" key="8">
    <source>
        <dbReference type="SAM" id="MobiDB-lite"/>
    </source>
</evidence>
<sequence length="829" mass="93580">MAPEAPDPQSLKSWHDAFQYPIPTVRRVEQELRRDIASNKEKLRALVGMRYRDLVGTAETIVAMNRDIQDVETVLADVGRRCNPRLVERKHVHGRQIKSGDAEKDADKHAFGAQLALLHKCTTSITRLLRRRASPLLISKIFVVSRLLHKTLSQHESVPPFLDDLRNQLASLRRTLLKRIDKRLASTSVTEDNIIESLAAYCLATSSSSDDAIHHFHQVRLDVIVSQLDLSRENIPKALQLFVQTLQASKVLRHRQFSDVLSKIKARPILADPEIRSLDGLEVEVLGRWVAPDVKNFTPWIKLSELNRADGVDSIKEWSRQAFEKFAEGCQKGMAHSNDFSELLALRRETVELWLSSWGSTIIHGSLDVLERLRKIFNDQLARILKVQALSLEEVGGRACSVVLDWDKKEHESVGSLWDGDLIVADYSNGAQTFKQTMADRLLGRDEDVSAVLVTYKAWLTSIREVNESIDSLRRMRWTDILVGGEVEDEDIDITPRLNEDDPRLLSESLHSAVRESFSNLQTSFSSAFKSFGSSHSSEKATFLLRLIRLVRRDIPTSFVAGDFVFSSDIVPELQKLLASEAVAKAGSLKIIPSSKTHPQAGKARIVPGRSLWEGNPALPVQPSALTFKFLRRLTSTMDSCGSDLWDPSTVQVLKQALKKELETAITSSLDDLESPDSPSKSESNNEEPITNGDNDDEVQEKKSNGNNNTEEQIEVTRDWKIQLFFDSLYLSKILGEQHQLADVVSRAQKSAETSADAVKTITQSADEYWTRTELLFGFQDLLVKHVRTGLKEVTERLIRLTAPHEEFTEFLREIFNEVHKSFHSAMKY</sequence>
<keyword evidence="10" id="KW-1185">Reference proteome</keyword>
<evidence type="ECO:0000256" key="6">
    <source>
        <dbReference type="ARBA" id="ARBA00023034"/>
    </source>
</evidence>
<keyword evidence="7" id="KW-0472">Membrane</keyword>
<protein>
    <recommendedName>
        <fullName evidence="3">Conserved oligomeric Golgi complex subunit 1</fullName>
    </recommendedName>
</protein>
<dbReference type="Pfam" id="PF08700">
    <property type="entry name" value="VPS51_Exo84_N"/>
    <property type="match status" value="1"/>
</dbReference>
<evidence type="ECO:0000256" key="5">
    <source>
        <dbReference type="ARBA" id="ARBA00022927"/>
    </source>
</evidence>
<feature type="compositionally biased region" description="Low complexity" evidence="8">
    <location>
        <begin position="676"/>
        <end position="689"/>
    </location>
</feature>
<accession>A0A1V6QAM6</accession>
<dbReference type="GO" id="GO:0015031">
    <property type="term" value="P:protein transport"/>
    <property type="evidence" value="ECO:0007669"/>
    <property type="project" value="UniProtKB-KW"/>
</dbReference>
<evidence type="ECO:0000256" key="3">
    <source>
        <dbReference type="ARBA" id="ARBA00020978"/>
    </source>
</evidence>
<gene>
    <name evidence="9" type="ORF">PENANT_c008G07930</name>
</gene>
<dbReference type="GO" id="GO:0006891">
    <property type="term" value="P:intra-Golgi vesicle-mediated transport"/>
    <property type="evidence" value="ECO:0007669"/>
    <property type="project" value="InterPro"/>
</dbReference>
<dbReference type="STRING" id="416450.A0A1V6QAM6"/>
<name>A0A1V6QAM6_9EURO</name>
<dbReference type="Proteomes" id="UP000191672">
    <property type="component" value="Unassembled WGS sequence"/>
</dbReference>
<dbReference type="InterPro" id="IPR033370">
    <property type="entry name" value="COG1"/>
</dbReference>